<dbReference type="GO" id="GO:0005737">
    <property type="term" value="C:cytoplasm"/>
    <property type="evidence" value="ECO:0007669"/>
    <property type="project" value="TreeGrafter"/>
</dbReference>
<dbReference type="Pfam" id="PF00903">
    <property type="entry name" value="Glyoxalase"/>
    <property type="match status" value="1"/>
</dbReference>
<dbReference type="SUPFAM" id="SSF54593">
    <property type="entry name" value="Glyoxalase/Bleomycin resistance protein/Dihydroxybiphenyl dioxygenase"/>
    <property type="match status" value="1"/>
</dbReference>
<dbReference type="AlphaFoldDB" id="U7QC50"/>
<organism evidence="10 11">
    <name type="scientific">Lyngbya aestuarii BL J</name>
    <dbReference type="NCBI Taxonomy" id="1348334"/>
    <lineage>
        <taxon>Bacteria</taxon>
        <taxon>Bacillati</taxon>
        <taxon>Cyanobacteriota</taxon>
        <taxon>Cyanophyceae</taxon>
        <taxon>Oscillatoriophycideae</taxon>
        <taxon>Oscillatoriales</taxon>
        <taxon>Microcoleaceae</taxon>
        <taxon>Lyngbya</taxon>
    </lineage>
</organism>
<keyword evidence="8" id="KW-0479">Metal-binding</keyword>
<comment type="catalytic activity">
    <reaction evidence="6">
        <text>(R)-S-lactoylglutathione = methylglyoxal + glutathione</text>
        <dbReference type="Rhea" id="RHEA:19069"/>
        <dbReference type="ChEBI" id="CHEBI:17158"/>
        <dbReference type="ChEBI" id="CHEBI:57474"/>
        <dbReference type="ChEBI" id="CHEBI:57925"/>
        <dbReference type="EC" id="4.4.1.5"/>
    </reaction>
</comment>
<dbReference type="GO" id="GO:0019243">
    <property type="term" value="P:methylglyoxal catabolic process to D-lactate via S-lactoyl-glutathione"/>
    <property type="evidence" value="ECO:0007669"/>
    <property type="project" value="TreeGrafter"/>
</dbReference>
<feature type="active site" description="Proton donor/acceptor" evidence="7">
    <location>
        <position position="116"/>
    </location>
</feature>
<dbReference type="Gene3D" id="3.10.180.10">
    <property type="entry name" value="2,3-Dihydroxybiphenyl 1,2-Dioxygenase, domain 1"/>
    <property type="match status" value="1"/>
</dbReference>
<feature type="binding site" evidence="8">
    <location>
        <position position="116"/>
    </location>
    <ligand>
        <name>Zn(2+)</name>
        <dbReference type="ChEBI" id="CHEBI:29105"/>
        <note>ligand shared between dimeric partners</note>
    </ligand>
</feature>
<dbReference type="Proteomes" id="UP000017127">
    <property type="component" value="Unassembled WGS sequence"/>
</dbReference>
<keyword evidence="8" id="KW-0862">Zinc</keyword>
<name>U7QC50_9CYAN</name>
<dbReference type="InterPro" id="IPR004361">
    <property type="entry name" value="Glyoxalase_1"/>
</dbReference>
<evidence type="ECO:0000256" key="5">
    <source>
        <dbReference type="ARBA" id="ARBA00033298"/>
    </source>
</evidence>
<gene>
    <name evidence="10" type="primary">gloA</name>
    <name evidence="10" type="ORF">M595_4612</name>
</gene>
<feature type="binding site" evidence="8">
    <location>
        <position position="68"/>
    </location>
    <ligand>
        <name>Zn(2+)</name>
        <dbReference type="ChEBI" id="CHEBI:29105"/>
        <note>ligand shared between dimeric partners</note>
    </ligand>
</feature>
<evidence type="ECO:0000313" key="10">
    <source>
        <dbReference type="EMBL" id="ERT05419.1"/>
    </source>
</evidence>
<evidence type="ECO:0000256" key="3">
    <source>
        <dbReference type="ARBA" id="ARBA00030892"/>
    </source>
</evidence>
<dbReference type="GO" id="GO:0004462">
    <property type="term" value="F:lactoylglutathione lyase activity"/>
    <property type="evidence" value="ECO:0007669"/>
    <property type="project" value="UniProtKB-EC"/>
</dbReference>
<sequence>MLRVGNLEESKKFYCDLLGMKLYRQKDYPGGEFTLAFVGYGDEADHSVIELTYNWGTDHYDIGDGYGHIALGVDDIYGTCDQIKAAGGKVTREPGPMKHGSTVIAFVQDPDGYKIELIQLSTHSSTQEKETATAAN</sequence>
<evidence type="ECO:0000256" key="6">
    <source>
        <dbReference type="ARBA" id="ARBA00048273"/>
    </source>
</evidence>
<reference evidence="10 11" key="1">
    <citation type="journal article" date="2013" name="Front. Microbiol.">
        <title>Comparative genomic analyses of the cyanobacterium, Lyngbya aestuarii BL J, a powerful hydrogen producer.</title>
        <authorList>
            <person name="Kothari A."/>
            <person name="Vaughn M."/>
            <person name="Garcia-Pichel F."/>
        </authorList>
    </citation>
    <scope>NUCLEOTIDE SEQUENCE [LARGE SCALE GENOMIC DNA]</scope>
    <source>
        <strain evidence="10 11">BL J</strain>
    </source>
</reference>
<evidence type="ECO:0000256" key="1">
    <source>
        <dbReference type="ARBA" id="ARBA00030291"/>
    </source>
</evidence>
<keyword evidence="10" id="KW-0456">Lyase</keyword>
<proteinExistence type="predicted"/>
<dbReference type="EMBL" id="AUZM01000058">
    <property type="protein sequence ID" value="ERT05419.1"/>
    <property type="molecule type" value="Genomic_DNA"/>
</dbReference>
<comment type="cofactor">
    <cofactor evidence="8">
        <name>Zn(2+)</name>
        <dbReference type="ChEBI" id="CHEBI:29105"/>
    </cofactor>
    <text evidence="8">Binds 1 zinc ion per subunit. In the homodimer, two zinc ions are bound between subunits.</text>
</comment>
<evidence type="ECO:0000256" key="8">
    <source>
        <dbReference type="PIRSR" id="PIRSR604361-3"/>
    </source>
</evidence>
<dbReference type="GO" id="GO:0046872">
    <property type="term" value="F:metal ion binding"/>
    <property type="evidence" value="ECO:0007669"/>
    <property type="project" value="UniProtKB-KW"/>
</dbReference>
<dbReference type="PATRIC" id="fig|1348334.3.peg.4459"/>
<dbReference type="NCBIfam" id="TIGR00068">
    <property type="entry name" value="glyox_I"/>
    <property type="match status" value="1"/>
</dbReference>
<dbReference type="InterPro" id="IPR004360">
    <property type="entry name" value="Glyas_Fos-R_dOase_dom"/>
</dbReference>
<evidence type="ECO:0000259" key="9">
    <source>
        <dbReference type="PROSITE" id="PS51819"/>
    </source>
</evidence>
<evidence type="ECO:0000256" key="4">
    <source>
        <dbReference type="ARBA" id="ARBA00032460"/>
    </source>
</evidence>
<keyword evidence="11" id="KW-1185">Reference proteome</keyword>
<evidence type="ECO:0000313" key="11">
    <source>
        <dbReference type="Proteomes" id="UP000017127"/>
    </source>
</evidence>
<protein>
    <recommendedName>
        <fullName evidence="3">Aldoketomutase</fullName>
    </recommendedName>
    <alternativeName>
        <fullName evidence="2">Glyoxalase I</fullName>
    </alternativeName>
    <alternativeName>
        <fullName evidence="1">Ketone-aldehyde mutase</fullName>
    </alternativeName>
    <alternativeName>
        <fullName evidence="4">Methylglyoxalase</fullName>
    </alternativeName>
    <alternativeName>
        <fullName evidence="5">S-D-lactoylglutathione methylglyoxal lyase</fullName>
    </alternativeName>
</protein>
<comment type="caution">
    <text evidence="10">The sequence shown here is derived from an EMBL/GenBank/DDBJ whole genome shotgun (WGS) entry which is preliminary data.</text>
</comment>
<dbReference type="InterPro" id="IPR037523">
    <property type="entry name" value="VOC_core"/>
</dbReference>
<dbReference type="PROSITE" id="PS51819">
    <property type="entry name" value="VOC"/>
    <property type="match status" value="1"/>
</dbReference>
<dbReference type="PANTHER" id="PTHR46036:SF5">
    <property type="entry name" value="LACTOYLGLUTATHIONE LYASE"/>
    <property type="match status" value="1"/>
</dbReference>
<feature type="binding site" evidence="8">
    <location>
        <position position="50"/>
    </location>
    <ligand>
        <name>Zn(2+)</name>
        <dbReference type="ChEBI" id="CHEBI:29105"/>
        <note>ligand shared between dimeric partners</note>
    </ligand>
</feature>
<evidence type="ECO:0000256" key="2">
    <source>
        <dbReference type="ARBA" id="ARBA00030537"/>
    </source>
</evidence>
<evidence type="ECO:0000256" key="7">
    <source>
        <dbReference type="PIRSR" id="PIRSR604361-1"/>
    </source>
</evidence>
<accession>U7QC50</accession>
<dbReference type="CDD" id="cd16358">
    <property type="entry name" value="GlxI_Ni"/>
    <property type="match status" value="1"/>
</dbReference>
<dbReference type="InterPro" id="IPR029068">
    <property type="entry name" value="Glyas_Bleomycin-R_OHBP_Dase"/>
</dbReference>
<dbReference type="PANTHER" id="PTHR46036">
    <property type="entry name" value="LACTOYLGLUTATHIONE LYASE"/>
    <property type="match status" value="1"/>
</dbReference>
<feature type="domain" description="VOC" evidence="9">
    <location>
        <begin position="1"/>
        <end position="120"/>
    </location>
</feature>